<evidence type="ECO:0000256" key="4">
    <source>
        <dbReference type="ARBA" id="ARBA00023163"/>
    </source>
</evidence>
<comment type="caution">
    <text evidence="7">The sequence shown here is derived from an EMBL/GenBank/DDBJ whole genome shotgun (WGS) entry which is preliminary data.</text>
</comment>
<dbReference type="SUPFAM" id="SSF46955">
    <property type="entry name" value="Putative DNA-binding domain"/>
    <property type="match status" value="1"/>
</dbReference>
<dbReference type="InterPro" id="IPR000551">
    <property type="entry name" value="MerR-type_HTH_dom"/>
</dbReference>
<evidence type="ECO:0000259" key="6">
    <source>
        <dbReference type="PROSITE" id="PS50937"/>
    </source>
</evidence>
<keyword evidence="5" id="KW-0175">Coiled coil</keyword>
<dbReference type="AlphaFoldDB" id="A0A9X1XAS9"/>
<sequence length="275" mass="32036">MKNRFSIGQMAKLHSIPVKTLRYYDEIGLFTPVNVDPVSGYRYYSFEQFELLDIIYYLKSMGVPLKQIKLQLEKRNLDSFLDILQNHKEDAEEKIRELESISKRLEHRITEIQKTKSVEMLGIPEVKHFKERAVIQMKEPIASIHELEYSLRKIKTILGQTTSIVIGKVGLTVPFSFILEKRYTEYNSVFLLLESPEENSLLKEEATYLSEGNYACISFRGTHSDAPVYYDILLNFLEKNNLEAKGDAIERVIIDEFISNRQSDHFAEIQILVEE</sequence>
<dbReference type="InterPro" id="IPR047057">
    <property type="entry name" value="MerR_fam"/>
</dbReference>
<evidence type="ECO:0000313" key="8">
    <source>
        <dbReference type="Proteomes" id="UP001139011"/>
    </source>
</evidence>
<dbReference type="PROSITE" id="PS50937">
    <property type="entry name" value="HTH_MERR_2"/>
    <property type="match status" value="1"/>
</dbReference>
<keyword evidence="3" id="KW-0238">DNA-binding</keyword>
<proteinExistence type="predicted"/>
<dbReference type="Gene3D" id="3.20.80.10">
    <property type="entry name" value="Regulatory factor, effector binding domain"/>
    <property type="match status" value="1"/>
</dbReference>
<keyword evidence="2" id="KW-0805">Transcription regulation</keyword>
<accession>A0A9X1XAS9</accession>
<dbReference type="RefSeq" id="WP_248252802.1">
    <property type="nucleotide sequence ID" value="NZ_JAIWJX010000002.1"/>
</dbReference>
<evidence type="ECO:0000313" key="7">
    <source>
        <dbReference type="EMBL" id="MCK6257286.1"/>
    </source>
</evidence>
<name>A0A9X1XAS9_9BACL</name>
<organism evidence="7 8">
    <name type="scientific">Fictibacillus marinisediminis</name>
    <dbReference type="NCBI Taxonomy" id="2878389"/>
    <lineage>
        <taxon>Bacteria</taxon>
        <taxon>Bacillati</taxon>
        <taxon>Bacillota</taxon>
        <taxon>Bacilli</taxon>
        <taxon>Bacillales</taxon>
        <taxon>Fictibacillaceae</taxon>
        <taxon>Fictibacillus</taxon>
    </lineage>
</organism>
<keyword evidence="1" id="KW-0678">Repressor</keyword>
<dbReference type="InterPro" id="IPR009061">
    <property type="entry name" value="DNA-bd_dom_put_sf"/>
</dbReference>
<dbReference type="InterPro" id="IPR029442">
    <property type="entry name" value="GyrI-like"/>
</dbReference>
<dbReference type="PANTHER" id="PTHR30204">
    <property type="entry name" value="REDOX-CYCLING DRUG-SENSING TRANSCRIPTIONAL ACTIVATOR SOXR"/>
    <property type="match status" value="1"/>
</dbReference>
<evidence type="ECO:0000256" key="1">
    <source>
        <dbReference type="ARBA" id="ARBA00022491"/>
    </source>
</evidence>
<dbReference type="SUPFAM" id="SSF55136">
    <property type="entry name" value="Probable bacterial effector-binding domain"/>
    <property type="match status" value="1"/>
</dbReference>
<evidence type="ECO:0000256" key="3">
    <source>
        <dbReference type="ARBA" id="ARBA00023125"/>
    </source>
</evidence>
<dbReference type="EMBL" id="JAIWJX010000002">
    <property type="protein sequence ID" value="MCK6257286.1"/>
    <property type="molecule type" value="Genomic_DNA"/>
</dbReference>
<dbReference type="CDD" id="cd01107">
    <property type="entry name" value="HTH_BmrR"/>
    <property type="match status" value="1"/>
</dbReference>
<evidence type="ECO:0000256" key="2">
    <source>
        <dbReference type="ARBA" id="ARBA00023015"/>
    </source>
</evidence>
<dbReference type="Gene3D" id="1.10.1660.10">
    <property type="match status" value="1"/>
</dbReference>
<dbReference type="GO" id="GO:0003677">
    <property type="term" value="F:DNA binding"/>
    <property type="evidence" value="ECO:0007669"/>
    <property type="project" value="UniProtKB-KW"/>
</dbReference>
<dbReference type="Pfam" id="PF13411">
    <property type="entry name" value="MerR_1"/>
    <property type="match status" value="1"/>
</dbReference>
<keyword evidence="8" id="KW-1185">Reference proteome</keyword>
<feature type="coiled-coil region" evidence="5">
    <location>
        <begin position="81"/>
        <end position="115"/>
    </location>
</feature>
<protein>
    <submittedName>
        <fullName evidence="7">MerR family transcriptional regulator</fullName>
    </submittedName>
</protein>
<dbReference type="GO" id="GO:0003700">
    <property type="term" value="F:DNA-binding transcription factor activity"/>
    <property type="evidence" value="ECO:0007669"/>
    <property type="project" value="InterPro"/>
</dbReference>
<reference evidence="7" key="1">
    <citation type="submission" date="2021-09" db="EMBL/GenBank/DDBJ databases">
        <title>Genome analysis of Fictibacillus sp. KIGAM418 isolated from marine sediment.</title>
        <authorList>
            <person name="Seo M.-J."/>
            <person name="Cho E.-S."/>
            <person name="Hwang C.Y."/>
        </authorList>
    </citation>
    <scope>NUCLEOTIDE SEQUENCE</scope>
    <source>
        <strain evidence="7">KIGAM418</strain>
    </source>
</reference>
<gene>
    <name evidence="7" type="ORF">LCY76_11835</name>
</gene>
<dbReference type="PANTHER" id="PTHR30204:SF69">
    <property type="entry name" value="MERR-FAMILY TRANSCRIPTIONAL REGULATOR"/>
    <property type="match status" value="1"/>
</dbReference>
<feature type="domain" description="HTH merR-type" evidence="6">
    <location>
        <begin position="4"/>
        <end position="74"/>
    </location>
</feature>
<dbReference type="Pfam" id="PF06445">
    <property type="entry name" value="GyrI-like"/>
    <property type="match status" value="1"/>
</dbReference>
<dbReference type="InterPro" id="IPR011256">
    <property type="entry name" value="Reg_factor_effector_dom_sf"/>
</dbReference>
<dbReference type="Proteomes" id="UP001139011">
    <property type="component" value="Unassembled WGS sequence"/>
</dbReference>
<keyword evidence="4" id="KW-0804">Transcription</keyword>
<evidence type="ECO:0000256" key="5">
    <source>
        <dbReference type="SAM" id="Coils"/>
    </source>
</evidence>
<dbReference type="SMART" id="SM00422">
    <property type="entry name" value="HTH_MERR"/>
    <property type="match status" value="1"/>
</dbReference>